<proteinExistence type="predicted"/>
<dbReference type="EMBL" id="FMSP01000018">
    <property type="protein sequence ID" value="SCV73477.1"/>
    <property type="molecule type" value="Genomic_DNA"/>
</dbReference>
<evidence type="ECO:0000259" key="6">
    <source>
        <dbReference type="Pfam" id="PF04116"/>
    </source>
</evidence>
<name>A0A238FJQ6_9BASI</name>
<dbReference type="InterPro" id="IPR006694">
    <property type="entry name" value="Fatty_acid_hydroxylase"/>
</dbReference>
<dbReference type="GO" id="GO:0008610">
    <property type="term" value="P:lipid biosynthetic process"/>
    <property type="evidence" value="ECO:0007669"/>
    <property type="project" value="InterPro"/>
</dbReference>
<dbReference type="Pfam" id="PF04116">
    <property type="entry name" value="FA_hydroxylase"/>
    <property type="match status" value="1"/>
</dbReference>
<sequence>MGYRSGRTVAEDICGVSDLLSSRCEMRAARGPGAMVAHAEKSETSPRQPLIRHERIIELNDTPDFVTFADLAMRTDLQVRTYIPLLPIDTPLSSARKPRLFEGLNSASRWTLHCIANFDEYAGDAIYSSLHNPLASLGDKSLSSVASNATTSAITQYLATVPGLSSLPRDSVLRQCISLYGITYVGEFPLLLSSLRLARSADRVTSDSRSFPGILFLYFSVATFSYYFIFDHRMKLHPRWLKNQVRKEIMFSLEAFPMLDLLTLPWFLGDVRGYSKLYDSIAEGPFGAAGGWKPWVYMAFSAALFLWFTDYCIYWIHRWLHIPFLYRRLHKPHHKWIIPSPFASHAFHPVDGYLQSVPYHMACYMFPIHKYMFIGLFSFVNLWSIFIHDSDMLCGHPLEHYINGPAHHTLHHIYFTCNYGQYFTWADKVGGSFRVPAKGDDPLDAVLAVIEQKKAGLGSRSGSEESLNTTRQRVLDLLADETTSESGSDEVDVATLLSVKKSQ</sequence>
<gene>
    <name evidence="7" type="ORF">BQ2448_7403</name>
</gene>
<feature type="transmembrane region" description="Helical" evidence="5">
    <location>
        <begin position="177"/>
        <end position="198"/>
    </location>
</feature>
<organism evidence="7 8">
    <name type="scientific">Microbotryum intermedium</name>
    <dbReference type="NCBI Taxonomy" id="269621"/>
    <lineage>
        <taxon>Eukaryota</taxon>
        <taxon>Fungi</taxon>
        <taxon>Dikarya</taxon>
        <taxon>Basidiomycota</taxon>
        <taxon>Pucciniomycotina</taxon>
        <taxon>Microbotryomycetes</taxon>
        <taxon>Microbotryales</taxon>
        <taxon>Microbotryaceae</taxon>
        <taxon>Microbotryum</taxon>
    </lineage>
</organism>
<keyword evidence="4 5" id="KW-0472">Membrane</keyword>
<keyword evidence="2 5" id="KW-0812">Transmembrane</keyword>
<dbReference type="PANTHER" id="PTHR11863">
    <property type="entry name" value="STEROL DESATURASE"/>
    <property type="match status" value="1"/>
</dbReference>
<feature type="transmembrane region" description="Helical" evidence="5">
    <location>
        <begin position="249"/>
        <end position="268"/>
    </location>
</feature>
<dbReference type="GO" id="GO:0005506">
    <property type="term" value="F:iron ion binding"/>
    <property type="evidence" value="ECO:0007669"/>
    <property type="project" value="InterPro"/>
</dbReference>
<dbReference type="AlphaFoldDB" id="A0A238FJQ6"/>
<feature type="transmembrane region" description="Helical" evidence="5">
    <location>
        <begin position="295"/>
        <end position="317"/>
    </location>
</feature>
<evidence type="ECO:0000256" key="4">
    <source>
        <dbReference type="ARBA" id="ARBA00023136"/>
    </source>
</evidence>
<dbReference type="GO" id="GO:0016020">
    <property type="term" value="C:membrane"/>
    <property type="evidence" value="ECO:0007669"/>
    <property type="project" value="UniProtKB-SubCell"/>
</dbReference>
<keyword evidence="3 5" id="KW-1133">Transmembrane helix</keyword>
<evidence type="ECO:0000256" key="5">
    <source>
        <dbReference type="SAM" id="Phobius"/>
    </source>
</evidence>
<evidence type="ECO:0000256" key="2">
    <source>
        <dbReference type="ARBA" id="ARBA00022692"/>
    </source>
</evidence>
<dbReference type="GO" id="GO:0016491">
    <property type="term" value="F:oxidoreductase activity"/>
    <property type="evidence" value="ECO:0007669"/>
    <property type="project" value="InterPro"/>
</dbReference>
<comment type="subcellular location">
    <subcellularLocation>
        <location evidence="1">Membrane</location>
    </subcellularLocation>
</comment>
<evidence type="ECO:0000256" key="3">
    <source>
        <dbReference type="ARBA" id="ARBA00022989"/>
    </source>
</evidence>
<protein>
    <submittedName>
        <fullName evidence="7">BQ2448_7403 protein</fullName>
    </submittedName>
</protein>
<dbReference type="OrthoDB" id="6354873at2759"/>
<keyword evidence="8" id="KW-1185">Reference proteome</keyword>
<feature type="transmembrane region" description="Helical" evidence="5">
    <location>
        <begin position="371"/>
        <end position="388"/>
    </location>
</feature>
<reference evidence="8" key="1">
    <citation type="submission" date="2016-09" db="EMBL/GenBank/DDBJ databases">
        <authorList>
            <person name="Jeantristanb JTB J.-T."/>
            <person name="Ricardo R."/>
        </authorList>
    </citation>
    <scope>NUCLEOTIDE SEQUENCE [LARGE SCALE GENOMIC DNA]</scope>
</reference>
<evidence type="ECO:0000256" key="1">
    <source>
        <dbReference type="ARBA" id="ARBA00004370"/>
    </source>
</evidence>
<evidence type="ECO:0000313" key="8">
    <source>
        <dbReference type="Proteomes" id="UP000198372"/>
    </source>
</evidence>
<dbReference type="Proteomes" id="UP000198372">
    <property type="component" value="Unassembled WGS sequence"/>
</dbReference>
<dbReference type="STRING" id="269621.A0A238FJQ6"/>
<feature type="domain" description="Fatty acid hydroxylase" evidence="6">
    <location>
        <begin position="303"/>
        <end position="431"/>
    </location>
</feature>
<feature type="transmembrane region" description="Helical" evidence="5">
    <location>
        <begin position="210"/>
        <end position="229"/>
    </location>
</feature>
<dbReference type="InterPro" id="IPR050307">
    <property type="entry name" value="Sterol_Desaturase_Related"/>
</dbReference>
<evidence type="ECO:0000313" key="7">
    <source>
        <dbReference type="EMBL" id="SCV73477.1"/>
    </source>
</evidence>
<accession>A0A238FJQ6</accession>